<feature type="region of interest" description="Disordered" evidence="1">
    <location>
        <begin position="21"/>
        <end position="48"/>
    </location>
</feature>
<comment type="caution">
    <text evidence="2">The sequence shown here is derived from an EMBL/GenBank/DDBJ whole genome shotgun (WGS) entry which is preliminary data.</text>
</comment>
<gene>
    <name evidence="2" type="ORF">Mam01_08820</name>
</gene>
<evidence type="ECO:0000313" key="3">
    <source>
        <dbReference type="Proteomes" id="UP000651728"/>
    </source>
</evidence>
<sequence length="251" mass="27060">MLACVSLMLVTLVGACSPHGIDSASRPRAGDHGPVTPGRTEDTGSPRDVGITTLGSEASFNPRADGDSFESCANARDNWCKKTDDYEACRGTGFKNGDCGSYKPIDDDRKSFISDCRRADSVVLGENTCAKAAGDASDSYVNCLLADRPKTYCEAATVYRVCILRGSGDLCGDASPVYEACRTRRPDNNEIPRHICIEGNAEYEICRNGWGVTAKADICIAATAAYEDCRVRSTISRCEARRTDYAKENFG</sequence>
<name>A0ABQ4F7E0_9ACTN</name>
<evidence type="ECO:0000313" key="2">
    <source>
        <dbReference type="EMBL" id="GIH30718.1"/>
    </source>
</evidence>
<evidence type="ECO:0000256" key="1">
    <source>
        <dbReference type="SAM" id="MobiDB-lite"/>
    </source>
</evidence>
<dbReference type="EMBL" id="BOOB01000005">
    <property type="protein sequence ID" value="GIH30718.1"/>
    <property type="molecule type" value="Genomic_DNA"/>
</dbReference>
<dbReference type="Proteomes" id="UP000651728">
    <property type="component" value="Unassembled WGS sequence"/>
</dbReference>
<accession>A0ABQ4F7E0</accession>
<reference evidence="2 3" key="1">
    <citation type="submission" date="2021-01" db="EMBL/GenBank/DDBJ databases">
        <title>Whole genome shotgun sequence of Microbispora amethystogenes NBRC 101907.</title>
        <authorList>
            <person name="Komaki H."/>
            <person name="Tamura T."/>
        </authorList>
    </citation>
    <scope>NUCLEOTIDE SEQUENCE [LARGE SCALE GENOMIC DNA]</scope>
    <source>
        <strain evidence="2 3">NBRC 101907</strain>
    </source>
</reference>
<proteinExistence type="predicted"/>
<organism evidence="2 3">
    <name type="scientific">Microbispora amethystogenes</name>
    <dbReference type="NCBI Taxonomy" id="1427754"/>
    <lineage>
        <taxon>Bacteria</taxon>
        <taxon>Bacillati</taxon>
        <taxon>Actinomycetota</taxon>
        <taxon>Actinomycetes</taxon>
        <taxon>Streptosporangiales</taxon>
        <taxon>Streptosporangiaceae</taxon>
        <taxon>Microbispora</taxon>
    </lineage>
</organism>
<keyword evidence="3" id="KW-1185">Reference proteome</keyword>
<protein>
    <submittedName>
        <fullName evidence="2">Uncharacterized protein</fullName>
    </submittedName>
</protein>